<keyword evidence="12" id="KW-1185">Reference proteome</keyword>
<dbReference type="SMART" id="SM00072">
    <property type="entry name" value="GuKc"/>
    <property type="match status" value="1"/>
</dbReference>
<dbReference type="InterPro" id="IPR027417">
    <property type="entry name" value="P-loop_NTPase"/>
</dbReference>
<dbReference type="FunFam" id="3.30.63.10:FF:000002">
    <property type="entry name" value="Guanylate kinase 1"/>
    <property type="match status" value="1"/>
</dbReference>
<dbReference type="InterPro" id="IPR017665">
    <property type="entry name" value="Guanylate_kinase"/>
</dbReference>
<evidence type="ECO:0000256" key="8">
    <source>
        <dbReference type="ARBA" id="ARBA00030128"/>
    </source>
</evidence>
<dbReference type="PROSITE" id="PS50052">
    <property type="entry name" value="GUANYLATE_KINASE_2"/>
    <property type="match status" value="1"/>
</dbReference>
<dbReference type="AlphaFoldDB" id="A0A7H1NPU9"/>
<evidence type="ECO:0000313" key="11">
    <source>
        <dbReference type="EMBL" id="QNT77809.1"/>
    </source>
</evidence>
<comment type="similarity">
    <text evidence="1 9">Belongs to the guanylate kinase family.</text>
</comment>
<keyword evidence="9" id="KW-0963">Cytoplasm</keyword>
<dbReference type="InterPro" id="IPR020590">
    <property type="entry name" value="Guanylate_kinase_CS"/>
</dbReference>
<evidence type="ECO:0000313" key="12">
    <source>
        <dbReference type="Proteomes" id="UP000516349"/>
    </source>
</evidence>
<dbReference type="InterPro" id="IPR008145">
    <property type="entry name" value="GK/Ca_channel_bsu"/>
</dbReference>
<comment type="subcellular location">
    <subcellularLocation>
        <location evidence="9">Cytoplasm</location>
    </subcellularLocation>
</comment>
<dbReference type="SUPFAM" id="SSF52540">
    <property type="entry name" value="P-loop containing nucleoside triphosphate hydrolases"/>
    <property type="match status" value="1"/>
</dbReference>
<name>A0A7H1NPU9_9PROT</name>
<gene>
    <name evidence="9 11" type="primary">gmk</name>
    <name evidence="11" type="ORF">JGUZn3_05630</name>
</gene>
<evidence type="ECO:0000256" key="9">
    <source>
        <dbReference type="HAMAP-Rule" id="MF_00328"/>
    </source>
</evidence>
<evidence type="ECO:0000256" key="6">
    <source>
        <dbReference type="ARBA" id="ARBA00022777"/>
    </source>
</evidence>
<dbReference type="Gene3D" id="3.40.50.300">
    <property type="entry name" value="P-loop containing nucleotide triphosphate hydrolases"/>
    <property type="match status" value="2"/>
</dbReference>
<feature type="binding site" evidence="9">
    <location>
        <begin position="20"/>
        <end position="27"/>
    </location>
    <ligand>
        <name>ATP</name>
        <dbReference type="ChEBI" id="CHEBI:30616"/>
    </ligand>
</feature>
<feature type="domain" description="Guanylate kinase-like" evidence="10">
    <location>
        <begin position="13"/>
        <end position="192"/>
    </location>
</feature>
<dbReference type="EC" id="2.7.4.8" evidence="2 9"/>
<dbReference type="PANTHER" id="PTHR23117">
    <property type="entry name" value="GUANYLATE KINASE-RELATED"/>
    <property type="match status" value="1"/>
</dbReference>
<evidence type="ECO:0000256" key="7">
    <source>
        <dbReference type="ARBA" id="ARBA00022840"/>
    </source>
</evidence>
<protein>
    <recommendedName>
        <fullName evidence="3 9">Guanylate kinase</fullName>
        <ecNumber evidence="2 9">2.7.4.8</ecNumber>
    </recommendedName>
    <alternativeName>
        <fullName evidence="8 9">GMP kinase</fullName>
    </alternativeName>
</protein>
<evidence type="ECO:0000256" key="1">
    <source>
        <dbReference type="ARBA" id="ARBA00005790"/>
    </source>
</evidence>
<dbReference type="Proteomes" id="UP000516349">
    <property type="component" value="Chromosome"/>
</dbReference>
<dbReference type="HAMAP" id="MF_00328">
    <property type="entry name" value="Guanylate_kinase"/>
    <property type="match status" value="1"/>
</dbReference>
<keyword evidence="4 9" id="KW-0808">Transferase</keyword>
<dbReference type="Gene3D" id="3.30.63.10">
    <property type="entry name" value="Guanylate Kinase phosphate binding domain"/>
    <property type="match status" value="1"/>
</dbReference>
<dbReference type="CDD" id="cd00071">
    <property type="entry name" value="GMPK"/>
    <property type="match status" value="1"/>
</dbReference>
<dbReference type="InterPro" id="IPR008144">
    <property type="entry name" value="Guanylate_kin-like_dom"/>
</dbReference>
<dbReference type="EMBL" id="CP060244">
    <property type="protein sequence ID" value="QNT77809.1"/>
    <property type="molecule type" value="Genomic_DNA"/>
</dbReference>
<evidence type="ECO:0000256" key="3">
    <source>
        <dbReference type="ARBA" id="ARBA00016296"/>
    </source>
</evidence>
<reference evidence="11 12" key="1">
    <citation type="submission" date="2020-08" db="EMBL/GenBank/DDBJ databases">
        <title>Complete genome sequence of Entomobacter blattae G55GP.</title>
        <authorList>
            <person name="Poehlein A."/>
            <person name="Guzman J."/>
            <person name="Daniel R."/>
            <person name="Vilcinskas A."/>
        </authorList>
    </citation>
    <scope>NUCLEOTIDE SEQUENCE [LARGE SCALE GENOMIC DNA]</scope>
    <source>
        <strain evidence="11 12">G55GP</strain>
    </source>
</reference>
<dbReference type="KEGG" id="ebla:JGUZn3_05630"/>
<sequence>MTPSIAPPISRRGVCFVISAPSGAGKSTIANALRAAQPNLSHSISVTTRKPRPGEVDGVHYHFVSEKVFKELIETQALLEWAMVFRHGYGTPGAPVEKALAEGKDLIFDIDWQGHRQIRSHLPEDVVSLFVLPPSLQELERRLNLRASDHPDEIHHRMKAAREEISHWQEFDYTIINTDLDQAIQEATAILSAARIETARRKTGLQAFIGDRFEVK</sequence>
<comment type="function">
    <text evidence="9">Essential for recycling GMP and indirectly, cGMP.</text>
</comment>
<organism evidence="11 12">
    <name type="scientific">Entomobacter blattae</name>
    <dbReference type="NCBI Taxonomy" id="2762277"/>
    <lineage>
        <taxon>Bacteria</taxon>
        <taxon>Pseudomonadati</taxon>
        <taxon>Pseudomonadota</taxon>
        <taxon>Alphaproteobacteria</taxon>
        <taxon>Acetobacterales</taxon>
        <taxon>Acetobacteraceae</taxon>
        <taxon>Entomobacter</taxon>
    </lineage>
</organism>
<dbReference type="PANTHER" id="PTHR23117:SF13">
    <property type="entry name" value="GUANYLATE KINASE"/>
    <property type="match status" value="1"/>
</dbReference>
<dbReference type="GO" id="GO:0004385">
    <property type="term" value="F:GMP kinase activity"/>
    <property type="evidence" value="ECO:0007669"/>
    <property type="project" value="UniProtKB-UniRule"/>
</dbReference>
<dbReference type="GO" id="GO:0005829">
    <property type="term" value="C:cytosol"/>
    <property type="evidence" value="ECO:0007669"/>
    <property type="project" value="TreeGrafter"/>
</dbReference>
<dbReference type="RefSeq" id="WP_203414222.1">
    <property type="nucleotide sequence ID" value="NZ_CP060244.1"/>
</dbReference>
<dbReference type="PROSITE" id="PS00856">
    <property type="entry name" value="GUANYLATE_KINASE_1"/>
    <property type="match status" value="1"/>
</dbReference>
<evidence type="ECO:0000256" key="5">
    <source>
        <dbReference type="ARBA" id="ARBA00022741"/>
    </source>
</evidence>
<accession>A0A7H1NPU9</accession>
<dbReference type="NCBIfam" id="TIGR03263">
    <property type="entry name" value="guanyl_kin"/>
    <property type="match status" value="1"/>
</dbReference>
<proteinExistence type="inferred from homology"/>
<evidence type="ECO:0000259" key="10">
    <source>
        <dbReference type="PROSITE" id="PS50052"/>
    </source>
</evidence>
<comment type="catalytic activity">
    <reaction evidence="9">
        <text>GMP + ATP = GDP + ADP</text>
        <dbReference type="Rhea" id="RHEA:20780"/>
        <dbReference type="ChEBI" id="CHEBI:30616"/>
        <dbReference type="ChEBI" id="CHEBI:58115"/>
        <dbReference type="ChEBI" id="CHEBI:58189"/>
        <dbReference type="ChEBI" id="CHEBI:456216"/>
        <dbReference type="EC" id="2.7.4.8"/>
    </reaction>
</comment>
<keyword evidence="7 9" id="KW-0067">ATP-binding</keyword>
<keyword evidence="5 9" id="KW-0547">Nucleotide-binding</keyword>
<evidence type="ECO:0000256" key="4">
    <source>
        <dbReference type="ARBA" id="ARBA00022679"/>
    </source>
</evidence>
<dbReference type="Pfam" id="PF00625">
    <property type="entry name" value="Guanylate_kin"/>
    <property type="match status" value="1"/>
</dbReference>
<keyword evidence="6 9" id="KW-0418">Kinase</keyword>
<dbReference type="GO" id="GO:0005524">
    <property type="term" value="F:ATP binding"/>
    <property type="evidence" value="ECO:0007669"/>
    <property type="project" value="UniProtKB-UniRule"/>
</dbReference>
<evidence type="ECO:0000256" key="2">
    <source>
        <dbReference type="ARBA" id="ARBA00012961"/>
    </source>
</evidence>